<dbReference type="AlphaFoldDB" id="A0A9Q3F5I2"/>
<keyword evidence="2" id="KW-1185">Reference proteome</keyword>
<evidence type="ECO:0000313" key="1">
    <source>
        <dbReference type="EMBL" id="MBW0530492.1"/>
    </source>
</evidence>
<dbReference type="OrthoDB" id="3344688at2759"/>
<gene>
    <name evidence="1" type="ORF">O181_070207</name>
</gene>
<dbReference type="PANTHER" id="PTHR11439">
    <property type="entry name" value="GAG-POL-RELATED RETROTRANSPOSON"/>
    <property type="match status" value="1"/>
</dbReference>
<dbReference type="PANTHER" id="PTHR11439:SF463">
    <property type="entry name" value="REVERSE TRANSCRIPTASE TY1_COPIA-TYPE DOMAIN-CONTAINING PROTEIN"/>
    <property type="match status" value="1"/>
</dbReference>
<reference evidence="1" key="1">
    <citation type="submission" date="2021-03" db="EMBL/GenBank/DDBJ databases">
        <title>Draft genome sequence of rust myrtle Austropuccinia psidii MF-1, a brazilian biotype.</title>
        <authorList>
            <person name="Quecine M.C."/>
            <person name="Pachon D.M.R."/>
            <person name="Bonatelli M.L."/>
            <person name="Correr F.H."/>
            <person name="Franceschini L.M."/>
            <person name="Leite T.F."/>
            <person name="Margarido G.R.A."/>
            <person name="Almeida C.A."/>
            <person name="Ferrarezi J.A."/>
            <person name="Labate C.A."/>
        </authorList>
    </citation>
    <scope>NUCLEOTIDE SEQUENCE</scope>
    <source>
        <strain evidence="1">MF-1</strain>
    </source>
</reference>
<dbReference type="Proteomes" id="UP000765509">
    <property type="component" value="Unassembled WGS sequence"/>
</dbReference>
<organism evidence="1 2">
    <name type="scientific">Austropuccinia psidii MF-1</name>
    <dbReference type="NCBI Taxonomy" id="1389203"/>
    <lineage>
        <taxon>Eukaryota</taxon>
        <taxon>Fungi</taxon>
        <taxon>Dikarya</taxon>
        <taxon>Basidiomycota</taxon>
        <taxon>Pucciniomycotina</taxon>
        <taxon>Pucciniomycetes</taxon>
        <taxon>Pucciniales</taxon>
        <taxon>Sphaerophragmiaceae</taxon>
        <taxon>Austropuccinia</taxon>
    </lineage>
</organism>
<dbReference type="EMBL" id="AVOT02036046">
    <property type="protein sequence ID" value="MBW0530492.1"/>
    <property type="molecule type" value="Genomic_DNA"/>
</dbReference>
<dbReference type="CDD" id="cd09272">
    <property type="entry name" value="RNase_HI_RT_Ty1"/>
    <property type="match status" value="1"/>
</dbReference>
<proteinExistence type="predicted"/>
<protein>
    <recommendedName>
        <fullName evidence="3">Copia protein</fullName>
    </recommendedName>
</protein>
<evidence type="ECO:0008006" key="3">
    <source>
        <dbReference type="Google" id="ProtNLM"/>
    </source>
</evidence>
<evidence type="ECO:0000313" key="2">
    <source>
        <dbReference type="Proteomes" id="UP000765509"/>
    </source>
</evidence>
<comment type="caution">
    <text evidence="1">The sequence shown here is derived from an EMBL/GenBank/DDBJ whole genome shotgun (WGS) entry which is preliminary data.</text>
</comment>
<sequence>MATFNGNLVLWKTRKQPSVSISTAEAEYKALCDMASELLWLKQWGQECDLLKKSLPIPIHEDNQGCISTINGDCSVNNKRMKHVDIQLHFVKEAMWNGVFELIYTPTNRMLADFLTKSVSRPALVRSLQTLGMHSLGVRGDVENQDQN</sequence>
<name>A0A9Q3F5I2_9BASI</name>
<accession>A0A9Q3F5I2</accession>